<evidence type="ECO:0000256" key="1">
    <source>
        <dbReference type="SAM" id="SignalP"/>
    </source>
</evidence>
<feature type="chain" id="PRO_5030896520" evidence="1">
    <location>
        <begin position="22"/>
        <end position="411"/>
    </location>
</feature>
<proteinExistence type="predicted"/>
<protein>
    <submittedName>
        <fullName evidence="2">Uncharacterized protein</fullName>
    </submittedName>
</protein>
<feature type="signal peptide" evidence="1">
    <location>
        <begin position="1"/>
        <end position="21"/>
    </location>
</feature>
<sequence length="411" mass="46849">MINRTLSLGALLLLVSVDSQAGALDAVDFNGRLETRQAVTREGEWGLDEYSALLGSAWQGESGWRLKAQVRALQENKLDGDYHEIEPRELFAEYQGERCTSTVGVQQVVWGSADRLRVLDVIHPFDRREGYFGDYVQQRRPLAMLNSECSVFEDQSLQVLLIPQTRKDLLPASDGRFAEPRVNDLLTGVPRSEASDPDWRKPADWTPALRWSGNAAGIDYSLNAWHGWQTEDTLTPQLTRSGLSYREQLQRRTLFGGSFAVPVGPVVVKGEAALTPDAYRYYQAQTGIVDVKKNRQQQLLLGVDYLTGDWFFGVQYYNLWKDDVDQALDQDRSEIVSLAIRREMLQGRLYLTAYLAQDLRQSAQYAALEMRYDLDAHWQLRSGLDVFDGSRSSFGYYEEQSRWVNAVRYSF</sequence>
<accession>A0A7Y7XGK0</accession>
<dbReference type="RefSeq" id="WP_177104930.1">
    <property type="nucleotide sequence ID" value="NZ_JACAOS010000002.1"/>
</dbReference>
<dbReference type="SUPFAM" id="SSF56935">
    <property type="entry name" value="Porins"/>
    <property type="match status" value="1"/>
</dbReference>
<dbReference type="Proteomes" id="UP000539985">
    <property type="component" value="Unassembled WGS sequence"/>
</dbReference>
<dbReference type="AlphaFoldDB" id="A0A7Y7XGK0"/>
<evidence type="ECO:0000313" key="3">
    <source>
        <dbReference type="Proteomes" id="UP000539985"/>
    </source>
</evidence>
<evidence type="ECO:0000313" key="2">
    <source>
        <dbReference type="EMBL" id="NWB99234.1"/>
    </source>
</evidence>
<keyword evidence="1" id="KW-0732">Signal</keyword>
<reference evidence="2 3" key="1">
    <citation type="submission" date="2020-04" db="EMBL/GenBank/DDBJ databases">
        <title>Molecular characterization of pseudomonads from Agaricus bisporus reveal novel blotch 2 pathogens in Western Europe.</title>
        <authorList>
            <person name="Taparia T."/>
            <person name="Krijger M."/>
            <person name="Haynes E."/>
            <person name="Elpinstone J.G."/>
            <person name="Noble R."/>
            <person name="Van Der Wolf J."/>
        </authorList>
    </citation>
    <scope>NUCLEOTIDE SEQUENCE [LARGE SCALE GENOMIC DNA]</scope>
    <source>
        <strain evidence="2 3">H7001</strain>
    </source>
</reference>
<organism evidence="2 3">
    <name type="scientific">Pseudomonas gingeri</name>
    <dbReference type="NCBI Taxonomy" id="117681"/>
    <lineage>
        <taxon>Bacteria</taxon>
        <taxon>Pseudomonadati</taxon>
        <taxon>Pseudomonadota</taxon>
        <taxon>Gammaproteobacteria</taxon>
        <taxon>Pseudomonadales</taxon>
        <taxon>Pseudomonadaceae</taxon>
        <taxon>Pseudomonas</taxon>
    </lineage>
</organism>
<name>A0A7Y7XGK0_9PSED</name>
<dbReference type="EMBL" id="JACAQB010000022">
    <property type="protein sequence ID" value="NWB99234.1"/>
    <property type="molecule type" value="Genomic_DNA"/>
</dbReference>
<gene>
    <name evidence="2" type="ORF">HX882_25410</name>
</gene>
<comment type="caution">
    <text evidence="2">The sequence shown here is derived from an EMBL/GenBank/DDBJ whole genome shotgun (WGS) entry which is preliminary data.</text>
</comment>